<keyword evidence="1" id="KW-0489">Methyltransferase</keyword>
<dbReference type="RefSeq" id="WP_196986888.1">
    <property type="nucleotide sequence ID" value="NZ_JADWYS010000001.1"/>
</dbReference>
<keyword evidence="2" id="KW-1185">Reference proteome</keyword>
<dbReference type="Pfam" id="PF13489">
    <property type="entry name" value="Methyltransf_23"/>
    <property type="match status" value="1"/>
</dbReference>
<comment type="caution">
    <text evidence="1">The sequence shown here is derived from an EMBL/GenBank/DDBJ whole genome shotgun (WGS) entry which is preliminary data.</text>
</comment>
<protein>
    <submittedName>
        <fullName evidence="1">Methyltransferase domain-containing protein</fullName>
    </submittedName>
</protein>
<dbReference type="GO" id="GO:0008168">
    <property type="term" value="F:methyltransferase activity"/>
    <property type="evidence" value="ECO:0007669"/>
    <property type="project" value="UniProtKB-KW"/>
</dbReference>
<sequence length="296" mass="33535">MKDEYLYVDENLQATLGDAARTLLEQHNDARYIEDGKGIVKVPLERWQLAQRYERRTWMEDAAHATDDRNDEHAASFDHYAAIAGRAFDRAIELGCGPFTNLRVLARHMSIGRCVLLDPLIASYPAHRHCTYRHGRVKVAPSGLERSLGTSLPGRALRRLVRTVRPAWLEQGIPVERKLAFPIEEMPACGAFDLVVMINVLEHCFDAPRIFEALLRISKPGAAFVFHDRLYDTGEVESESRHRFDAGHPLRIGTPVIMDFLARHFDALHQRVADVADHAHGIDLSGRGIYFIGVRR</sequence>
<accession>A0A931MHL6</accession>
<dbReference type="GO" id="GO:0032259">
    <property type="term" value="P:methylation"/>
    <property type="evidence" value="ECO:0007669"/>
    <property type="project" value="UniProtKB-KW"/>
</dbReference>
<dbReference type="EMBL" id="JADWYS010000001">
    <property type="protein sequence ID" value="MBG9389072.1"/>
    <property type="molecule type" value="Genomic_DNA"/>
</dbReference>
<dbReference type="Proteomes" id="UP000651050">
    <property type="component" value="Unassembled WGS sequence"/>
</dbReference>
<dbReference type="SUPFAM" id="SSF53335">
    <property type="entry name" value="S-adenosyl-L-methionine-dependent methyltransferases"/>
    <property type="match status" value="1"/>
</dbReference>
<dbReference type="InterPro" id="IPR029063">
    <property type="entry name" value="SAM-dependent_MTases_sf"/>
</dbReference>
<organism evidence="1 2">
    <name type="scientific">Caenimonas aquaedulcis</name>
    <dbReference type="NCBI Taxonomy" id="2793270"/>
    <lineage>
        <taxon>Bacteria</taxon>
        <taxon>Pseudomonadati</taxon>
        <taxon>Pseudomonadota</taxon>
        <taxon>Betaproteobacteria</taxon>
        <taxon>Burkholderiales</taxon>
        <taxon>Comamonadaceae</taxon>
        <taxon>Caenimonas</taxon>
    </lineage>
</organism>
<gene>
    <name evidence="1" type="ORF">I5803_13635</name>
</gene>
<name>A0A931MHL6_9BURK</name>
<keyword evidence="1" id="KW-0808">Transferase</keyword>
<evidence type="ECO:0000313" key="1">
    <source>
        <dbReference type="EMBL" id="MBG9389072.1"/>
    </source>
</evidence>
<proteinExistence type="predicted"/>
<reference evidence="1" key="1">
    <citation type="submission" date="2020-11" db="EMBL/GenBank/DDBJ databases">
        <title>Bacterial whole genome sequence for Caenimonas sp. DR4.4.</title>
        <authorList>
            <person name="Le V."/>
            <person name="Ko S.-R."/>
            <person name="Ahn C.-Y."/>
            <person name="Oh H.-M."/>
        </authorList>
    </citation>
    <scope>NUCLEOTIDE SEQUENCE</scope>
    <source>
        <strain evidence="1">DR4.4</strain>
    </source>
</reference>
<evidence type="ECO:0000313" key="2">
    <source>
        <dbReference type="Proteomes" id="UP000651050"/>
    </source>
</evidence>
<dbReference type="Gene3D" id="3.40.50.150">
    <property type="entry name" value="Vaccinia Virus protein VP39"/>
    <property type="match status" value="1"/>
</dbReference>
<dbReference type="AlphaFoldDB" id="A0A931MHL6"/>